<dbReference type="RefSeq" id="WP_043799437.1">
    <property type="nucleotide sequence ID" value="NZ_AVCH01000001.1"/>
</dbReference>
<proteinExistence type="predicted"/>
<keyword evidence="1" id="KW-0732">Signal</keyword>
<dbReference type="AlphaFoldDB" id="A0A091C6F2"/>
<feature type="signal peptide" evidence="1">
    <location>
        <begin position="1"/>
        <end position="20"/>
    </location>
</feature>
<protein>
    <submittedName>
        <fullName evidence="2">Uncharacterized protein</fullName>
    </submittedName>
</protein>
<feature type="chain" id="PRO_5001870346" evidence="1">
    <location>
        <begin position="21"/>
        <end position="161"/>
    </location>
</feature>
<comment type="caution">
    <text evidence="2">The sequence shown here is derived from an EMBL/GenBank/DDBJ whole genome shotgun (WGS) entry which is preliminary data.</text>
</comment>
<organism evidence="2 3">
    <name type="scientific">Arenimonas malthae CC-JY-1</name>
    <dbReference type="NCBI Taxonomy" id="1384054"/>
    <lineage>
        <taxon>Bacteria</taxon>
        <taxon>Pseudomonadati</taxon>
        <taxon>Pseudomonadota</taxon>
        <taxon>Gammaproteobacteria</taxon>
        <taxon>Lysobacterales</taxon>
        <taxon>Lysobacteraceae</taxon>
        <taxon>Arenimonas</taxon>
    </lineage>
</organism>
<dbReference type="PATRIC" id="fig|1384054.3.peg.55"/>
<gene>
    <name evidence="2" type="ORF">N790_00315</name>
</gene>
<evidence type="ECO:0000256" key="1">
    <source>
        <dbReference type="SAM" id="SignalP"/>
    </source>
</evidence>
<evidence type="ECO:0000313" key="3">
    <source>
        <dbReference type="Proteomes" id="UP000029392"/>
    </source>
</evidence>
<sequence length="161" mass="16897">MRLRILALLGVLSLTNPALAVDDIGDVTPMRLVLTQNGQVILAETLYVTEAPAHLRVGTDNGYPVRTCTATQQTLTSVSLFAGWHVQVQRDPAGVQVHLVQHAVQTGQGAADARGCTPLTAQSNEAVTLHATVPAAATGVQRQALDAGFALEVEMGTPLAR</sequence>
<accession>A0A091C6F2</accession>
<evidence type="ECO:0000313" key="2">
    <source>
        <dbReference type="EMBL" id="KFN52245.1"/>
    </source>
</evidence>
<keyword evidence="3" id="KW-1185">Reference proteome</keyword>
<reference evidence="2 3" key="1">
    <citation type="submission" date="2013-09" db="EMBL/GenBank/DDBJ databases">
        <title>Genome sequencing of Arenimonas malthae.</title>
        <authorList>
            <person name="Chen F."/>
            <person name="Wang G."/>
        </authorList>
    </citation>
    <scope>NUCLEOTIDE SEQUENCE [LARGE SCALE GENOMIC DNA]</scope>
    <source>
        <strain evidence="2 3">CC-JY-1</strain>
    </source>
</reference>
<dbReference type="EMBL" id="AVCH01000001">
    <property type="protein sequence ID" value="KFN52245.1"/>
    <property type="molecule type" value="Genomic_DNA"/>
</dbReference>
<dbReference type="STRING" id="1384054.N790_00315"/>
<name>A0A091C6F2_9GAMM</name>
<dbReference type="Proteomes" id="UP000029392">
    <property type="component" value="Unassembled WGS sequence"/>
</dbReference>